<protein>
    <submittedName>
        <fullName evidence="1">Uncharacterized protein</fullName>
    </submittedName>
</protein>
<evidence type="ECO:0000313" key="2">
    <source>
        <dbReference type="Proteomes" id="UP000289257"/>
    </source>
</evidence>
<proteinExistence type="predicted"/>
<accession>A0A4Q0AHM9</accession>
<sequence length="81" mass="8999">MQEYNPNGYVPSVEEQESIDRMKAKAADVEWVVDDGSEAIRHLRDKQAGPVGNFDGKGVTKEQLDDFLRAAKKSQEDGESS</sequence>
<name>A0A4Q0AHM9_9BACT</name>
<comment type="caution">
    <text evidence="1">The sequence shown here is derived from an EMBL/GenBank/DDBJ whole genome shotgun (WGS) entry which is preliminary data.</text>
</comment>
<evidence type="ECO:0000313" key="1">
    <source>
        <dbReference type="EMBL" id="RWZ78520.1"/>
    </source>
</evidence>
<dbReference type="Proteomes" id="UP000289257">
    <property type="component" value="Unassembled WGS sequence"/>
</dbReference>
<reference evidence="1" key="1">
    <citation type="submission" date="2019-01" db="EMBL/GenBank/DDBJ databases">
        <title>Genomic signatures and co-occurrence patterns of the ultra-small Saccharimodia (Patescibacteria phylum) suggest a symbiotic lifestyle.</title>
        <authorList>
            <person name="Lemos L."/>
            <person name="Medeiros J."/>
            <person name="Andreote F."/>
            <person name="Fernandes G."/>
            <person name="Varani A."/>
            <person name="Oliveira G."/>
            <person name="Pylro V."/>
        </authorList>
    </citation>
    <scope>NUCLEOTIDE SEQUENCE [LARGE SCALE GENOMIC DNA]</scope>
    <source>
        <strain evidence="1">AMD02</strain>
    </source>
</reference>
<dbReference type="EMBL" id="SCKX01000001">
    <property type="protein sequence ID" value="RWZ78520.1"/>
    <property type="molecule type" value="Genomic_DNA"/>
</dbReference>
<keyword evidence="2" id="KW-1185">Reference proteome</keyword>
<gene>
    <name evidence="1" type="ORF">EOT05_02085</name>
</gene>
<dbReference type="AlphaFoldDB" id="A0A4Q0AHM9"/>
<organism evidence="1 2">
    <name type="scientific">Candidatus Microsaccharimonas sossegonensis</name>
    <dbReference type="NCBI Taxonomy" id="2506948"/>
    <lineage>
        <taxon>Bacteria</taxon>
        <taxon>Candidatus Saccharimonadota</taxon>
        <taxon>Candidatus Saccharimonadia</taxon>
        <taxon>Candidatus Saccharimonadales</taxon>
        <taxon>Candidatus Saccharimonadaceae</taxon>
        <taxon>Candidatus Microsaccharimonas</taxon>
    </lineage>
</organism>